<evidence type="ECO:0000313" key="4">
    <source>
        <dbReference type="Proteomes" id="UP001194746"/>
    </source>
</evidence>
<gene>
    <name evidence="3" type="ORF">FE257_007039</name>
</gene>
<protein>
    <submittedName>
        <fullName evidence="3">Uncharacterized protein</fullName>
    </submittedName>
</protein>
<keyword evidence="2" id="KW-0472">Membrane</keyword>
<dbReference type="SUPFAM" id="SSF52058">
    <property type="entry name" value="L domain-like"/>
    <property type="match status" value="1"/>
</dbReference>
<keyword evidence="4" id="KW-1185">Reference proteome</keyword>
<evidence type="ECO:0000256" key="2">
    <source>
        <dbReference type="SAM" id="Phobius"/>
    </source>
</evidence>
<feature type="transmembrane region" description="Helical" evidence="2">
    <location>
        <begin position="339"/>
        <end position="361"/>
    </location>
</feature>
<evidence type="ECO:0000256" key="1">
    <source>
        <dbReference type="SAM" id="MobiDB-lite"/>
    </source>
</evidence>
<accession>A0AAD4CNY9</accession>
<keyword evidence="2" id="KW-0812">Transmembrane</keyword>
<dbReference type="EMBL" id="VCAU01000033">
    <property type="protein sequence ID" value="KAF9889733.1"/>
    <property type="molecule type" value="Genomic_DNA"/>
</dbReference>
<name>A0AAD4CNY9_ASPNN</name>
<feature type="region of interest" description="Disordered" evidence="1">
    <location>
        <begin position="381"/>
        <end position="403"/>
    </location>
</feature>
<dbReference type="Proteomes" id="UP001194746">
    <property type="component" value="Unassembled WGS sequence"/>
</dbReference>
<reference evidence="3" key="1">
    <citation type="journal article" date="2019" name="Beilstein J. Org. Chem.">
        <title>Nanangenines: drimane sesquiterpenoids as the dominant metabolite cohort of a novel Australian fungus, Aspergillus nanangensis.</title>
        <authorList>
            <person name="Lacey H.J."/>
            <person name="Gilchrist C.L.M."/>
            <person name="Crombie A."/>
            <person name="Kalaitzis J.A."/>
            <person name="Vuong D."/>
            <person name="Rutledge P.J."/>
            <person name="Turner P."/>
            <person name="Pitt J.I."/>
            <person name="Lacey E."/>
            <person name="Chooi Y.H."/>
            <person name="Piggott A.M."/>
        </authorList>
    </citation>
    <scope>NUCLEOTIDE SEQUENCE</scope>
    <source>
        <strain evidence="3">MST-FP2251</strain>
    </source>
</reference>
<comment type="caution">
    <text evidence="3">The sequence shown here is derived from an EMBL/GenBank/DDBJ whole genome shotgun (WGS) entry which is preliminary data.</text>
</comment>
<evidence type="ECO:0000313" key="3">
    <source>
        <dbReference type="EMBL" id="KAF9889733.1"/>
    </source>
</evidence>
<reference evidence="3" key="2">
    <citation type="submission" date="2020-02" db="EMBL/GenBank/DDBJ databases">
        <authorList>
            <person name="Gilchrist C.L.M."/>
            <person name="Chooi Y.-H."/>
        </authorList>
    </citation>
    <scope>NUCLEOTIDE SEQUENCE</scope>
    <source>
        <strain evidence="3">MST-FP2251</strain>
    </source>
</reference>
<sequence>MEQVCDMPEVWEHTGFTAYNQTELDIIAGSCTVFNGNLHVHESYTGRFYLPNVRYIVGHLGLHTVYEPDDGRPRPELTSFELPDLEVVEGGISLISMSSLTNTSMPKLRAVGLKVGADAAEEVDLRSLEAVSHLDIGGALSTLRLDALKEVERHLVISKECEDGPRTPALDVSLPSLTTAGGIQLNGRFSRVAMPQLSNILLGYSLWRALKIDTYDGLPFNVSLTQLAHVRGDIFMSGGIETFSMPSMRNMSKFRLNTTEQLDLTLPFEEVHTVELYGNLTSVEFPNLNVARSISVSASVPFDCRALKKSVAPAVKGEADWHNECTAPAGPGLSTGAKIGVGVGVGVGGLVVIAAGLWFLLRRRKQTNCLKSESITHLRDMPPAYTESRNQDHPPEYTSPYAR</sequence>
<keyword evidence="2" id="KW-1133">Transmembrane helix</keyword>
<proteinExistence type="predicted"/>
<organism evidence="3 4">
    <name type="scientific">Aspergillus nanangensis</name>
    <dbReference type="NCBI Taxonomy" id="2582783"/>
    <lineage>
        <taxon>Eukaryota</taxon>
        <taxon>Fungi</taxon>
        <taxon>Dikarya</taxon>
        <taxon>Ascomycota</taxon>
        <taxon>Pezizomycotina</taxon>
        <taxon>Eurotiomycetes</taxon>
        <taxon>Eurotiomycetidae</taxon>
        <taxon>Eurotiales</taxon>
        <taxon>Aspergillaceae</taxon>
        <taxon>Aspergillus</taxon>
        <taxon>Aspergillus subgen. Circumdati</taxon>
    </lineage>
</organism>
<dbReference type="AlphaFoldDB" id="A0AAD4CNY9"/>